<comment type="caution">
    <text evidence="2">The sequence shown here is derived from an EMBL/GenBank/DDBJ whole genome shotgun (WGS) entry which is preliminary data.</text>
</comment>
<gene>
    <name evidence="2" type="ORF">GGR22_003193</name>
</gene>
<dbReference type="EMBL" id="JACJIS010000004">
    <property type="protein sequence ID" value="MBA9075016.1"/>
    <property type="molecule type" value="Genomic_DNA"/>
</dbReference>
<reference evidence="2 3" key="1">
    <citation type="submission" date="2020-08" db="EMBL/GenBank/DDBJ databases">
        <title>Genomic Encyclopedia of Type Strains, Phase IV (KMG-IV): sequencing the most valuable type-strain genomes for metagenomic binning, comparative biology and taxonomic classification.</title>
        <authorList>
            <person name="Goeker M."/>
        </authorList>
    </citation>
    <scope>NUCLEOTIDE SEQUENCE [LARGE SCALE GENOMIC DNA]</scope>
    <source>
        <strain evidence="2 3">DSM 100397</strain>
    </source>
</reference>
<dbReference type="Proteomes" id="UP000555003">
    <property type="component" value="Unassembled WGS sequence"/>
</dbReference>
<evidence type="ECO:0000313" key="3">
    <source>
        <dbReference type="Proteomes" id="UP000555003"/>
    </source>
</evidence>
<dbReference type="RefSeq" id="WP_182494413.1">
    <property type="nucleotide sequence ID" value="NZ_JACJIS010000004.1"/>
</dbReference>
<evidence type="ECO:0008006" key="4">
    <source>
        <dbReference type="Google" id="ProtNLM"/>
    </source>
</evidence>
<proteinExistence type="predicted"/>
<sequence length="196" mass="21585">MKTQNLFKLTALGCGLLLASCSTINEVHYFKDKISETSDAPTKTVANYYKVQIKGYSFLSSSRYVSGYFDQNAINLYFNEFAQPEKGKLFEKSPDGGFTNETGNELVLILSTNAKAISDQIGNISKNQVILNSAASLVQDGKIKEAQKLKMDLSTLNVDTNNFIFQSDAYLNGVSAKTPEEQKLAVAQLLQLLQSN</sequence>
<name>A0ABR6DTI2_9FLAO</name>
<feature type="signal peptide" evidence="1">
    <location>
        <begin position="1"/>
        <end position="24"/>
    </location>
</feature>
<evidence type="ECO:0000313" key="2">
    <source>
        <dbReference type="EMBL" id="MBA9075016.1"/>
    </source>
</evidence>
<feature type="chain" id="PRO_5047365926" description="DUF4136 domain-containing protein" evidence="1">
    <location>
        <begin position="25"/>
        <end position="196"/>
    </location>
</feature>
<dbReference type="PROSITE" id="PS51257">
    <property type="entry name" value="PROKAR_LIPOPROTEIN"/>
    <property type="match status" value="1"/>
</dbReference>
<protein>
    <recommendedName>
        <fullName evidence="4">DUF4136 domain-containing protein</fullName>
    </recommendedName>
</protein>
<accession>A0ABR6DTI2</accession>
<keyword evidence="1" id="KW-0732">Signal</keyword>
<organism evidence="2 3">
    <name type="scientific">Flavobacterium gossypii</name>
    <dbReference type="NCBI Taxonomy" id="1646119"/>
    <lineage>
        <taxon>Bacteria</taxon>
        <taxon>Pseudomonadati</taxon>
        <taxon>Bacteroidota</taxon>
        <taxon>Flavobacteriia</taxon>
        <taxon>Flavobacteriales</taxon>
        <taxon>Flavobacteriaceae</taxon>
        <taxon>Flavobacterium</taxon>
    </lineage>
</organism>
<evidence type="ECO:0000256" key="1">
    <source>
        <dbReference type="SAM" id="SignalP"/>
    </source>
</evidence>
<keyword evidence="3" id="KW-1185">Reference proteome</keyword>